<feature type="compositionally biased region" description="Basic and acidic residues" evidence="1">
    <location>
        <begin position="1"/>
        <end position="14"/>
    </location>
</feature>
<comment type="caution">
    <text evidence="2">The sequence shown here is derived from an EMBL/GenBank/DDBJ whole genome shotgun (WGS) entry which is preliminary data.</text>
</comment>
<organism evidence="2 3">
    <name type="scientific">Rhizophagus clarus</name>
    <dbReference type="NCBI Taxonomy" id="94130"/>
    <lineage>
        <taxon>Eukaryota</taxon>
        <taxon>Fungi</taxon>
        <taxon>Fungi incertae sedis</taxon>
        <taxon>Mucoromycota</taxon>
        <taxon>Glomeromycotina</taxon>
        <taxon>Glomeromycetes</taxon>
        <taxon>Glomerales</taxon>
        <taxon>Glomeraceae</taxon>
        <taxon>Rhizophagus</taxon>
    </lineage>
</organism>
<accession>A0A8H3LE57</accession>
<proteinExistence type="predicted"/>
<protein>
    <submittedName>
        <fullName evidence="2">Uncharacterized protein</fullName>
    </submittedName>
</protein>
<feature type="region of interest" description="Disordered" evidence="1">
    <location>
        <begin position="1"/>
        <end position="29"/>
    </location>
</feature>
<sequence length="171" mass="20524">MSWKIEKSIQKNTEDTESEEENDEESDEEMINISRKIRRIIKELNIPVTGVSNENRKIEELLRTLRYKKCSKYKEKSPVRIIRIILDEYVINKNIEENSKEVSFVLNKVKESRNNTMIRFKQLIIKENDIITSRKEVEEFIKSIKYIRIIQEKSEIVSEVIENFTLLKDLR</sequence>
<evidence type="ECO:0000256" key="1">
    <source>
        <dbReference type="SAM" id="MobiDB-lite"/>
    </source>
</evidence>
<dbReference type="EMBL" id="BLAL01000083">
    <property type="protein sequence ID" value="GES84685.1"/>
    <property type="molecule type" value="Genomic_DNA"/>
</dbReference>
<feature type="compositionally biased region" description="Acidic residues" evidence="1">
    <location>
        <begin position="15"/>
        <end position="29"/>
    </location>
</feature>
<evidence type="ECO:0000313" key="3">
    <source>
        <dbReference type="Proteomes" id="UP000615446"/>
    </source>
</evidence>
<evidence type="ECO:0000313" key="2">
    <source>
        <dbReference type="EMBL" id="GES84685.1"/>
    </source>
</evidence>
<name>A0A8H3LE57_9GLOM</name>
<gene>
    <name evidence="2" type="ORF">RCL2_001179000</name>
</gene>
<dbReference type="Proteomes" id="UP000615446">
    <property type="component" value="Unassembled WGS sequence"/>
</dbReference>
<dbReference type="AlphaFoldDB" id="A0A8H3LE57"/>
<reference evidence="2" key="1">
    <citation type="submission" date="2019-10" db="EMBL/GenBank/DDBJ databases">
        <title>Conservation and host-specific expression of non-tandemly repeated heterogenous ribosome RNA gene in arbuscular mycorrhizal fungi.</title>
        <authorList>
            <person name="Maeda T."/>
            <person name="Kobayashi Y."/>
            <person name="Nakagawa T."/>
            <person name="Ezawa T."/>
            <person name="Yamaguchi K."/>
            <person name="Bino T."/>
            <person name="Nishimoto Y."/>
            <person name="Shigenobu S."/>
            <person name="Kawaguchi M."/>
        </authorList>
    </citation>
    <scope>NUCLEOTIDE SEQUENCE</scope>
    <source>
        <strain evidence="2">HR1</strain>
    </source>
</reference>